<dbReference type="GeneID" id="111315192"/>
<name>A0A6P6B6I5_DURZI</name>
<proteinExistence type="predicted"/>
<evidence type="ECO:0000313" key="2">
    <source>
        <dbReference type="Proteomes" id="UP000515121"/>
    </source>
</evidence>
<accession>A0A6P6B6I5</accession>
<organism evidence="2 3">
    <name type="scientific">Durio zibethinus</name>
    <name type="common">Durian</name>
    <dbReference type="NCBI Taxonomy" id="66656"/>
    <lineage>
        <taxon>Eukaryota</taxon>
        <taxon>Viridiplantae</taxon>
        <taxon>Streptophyta</taxon>
        <taxon>Embryophyta</taxon>
        <taxon>Tracheophyta</taxon>
        <taxon>Spermatophyta</taxon>
        <taxon>Magnoliopsida</taxon>
        <taxon>eudicotyledons</taxon>
        <taxon>Gunneridae</taxon>
        <taxon>Pentapetalae</taxon>
        <taxon>rosids</taxon>
        <taxon>malvids</taxon>
        <taxon>Malvales</taxon>
        <taxon>Malvaceae</taxon>
        <taxon>Helicteroideae</taxon>
        <taxon>Durio</taxon>
    </lineage>
</organism>
<reference evidence="3" key="1">
    <citation type="submission" date="2025-08" db="UniProtKB">
        <authorList>
            <consortium name="RefSeq"/>
        </authorList>
    </citation>
    <scope>IDENTIFICATION</scope>
    <source>
        <tissue evidence="3">Fruit stalk</tissue>
    </source>
</reference>
<evidence type="ECO:0000313" key="3">
    <source>
        <dbReference type="RefSeq" id="XP_022772501.1"/>
    </source>
</evidence>
<dbReference type="PANTHER" id="PTHR47188">
    <property type="entry name" value="PROTEIN TAR1"/>
    <property type="match status" value="1"/>
</dbReference>
<dbReference type="KEGG" id="dzi:111315192"/>
<gene>
    <name evidence="3" type="primary">LOC111315192</name>
</gene>
<dbReference type="RefSeq" id="XP_022772501.1">
    <property type="nucleotide sequence ID" value="XM_022916766.1"/>
</dbReference>
<dbReference type="AlphaFoldDB" id="A0A6P6B6I5"/>
<evidence type="ECO:0000256" key="1">
    <source>
        <dbReference type="SAM" id="MobiDB-lite"/>
    </source>
</evidence>
<dbReference type="Proteomes" id="UP000515121">
    <property type="component" value="Unplaced"/>
</dbReference>
<dbReference type="OrthoDB" id="1747337at2759"/>
<feature type="region of interest" description="Disordered" evidence="1">
    <location>
        <begin position="44"/>
        <end position="63"/>
    </location>
</feature>
<sequence length="287" mass="32468">MARVAFHDYDDDSFSSFPRSTYSISVSRSYSALDEIYRPDWGYIPKQPDSQTKPRGATRSKHDGALTLSDAPFQGTWAWSATKDVSPYYNSDTEGAQFSSWALLDSLTLTRGILIRWFMGFWNSHQVSHFATFFIDARVEISIAEMGELTLIIPLALWGGRSDRRTRPGLKRARGARAPSPPRCFDNASVGHPSSGVSTLILPQIALPTKNGHTPPPIESRKSFHSINPYYVWTCAEGMTWVIKSRSASSVVRTSRPVLTIRQTRRPYPSSNYEPFKYNNLNIRYWS</sequence>
<dbReference type="PANTHER" id="PTHR47188:SF1">
    <property type="entry name" value="PROTEIN TAR1"/>
    <property type="match status" value="1"/>
</dbReference>
<dbReference type="InterPro" id="IPR044792">
    <property type="entry name" value="TAR1"/>
</dbReference>
<dbReference type="GO" id="GO:0043457">
    <property type="term" value="P:regulation of cellular respiration"/>
    <property type="evidence" value="ECO:0007669"/>
    <property type="project" value="InterPro"/>
</dbReference>
<protein>
    <submittedName>
        <fullName evidence="3">Uncharacterized protein LOC111315192</fullName>
    </submittedName>
</protein>
<keyword evidence="2" id="KW-1185">Reference proteome</keyword>